<keyword evidence="1" id="KW-0472">Membrane</keyword>
<keyword evidence="1" id="KW-0812">Transmembrane</keyword>
<dbReference type="Proteomes" id="UP000266441">
    <property type="component" value="Unassembled WGS sequence"/>
</dbReference>
<name>A0A399D616_9BACT</name>
<accession>A0A399D616</accession>
<keyword evidence="1" id="KW-1133">Transmembrane helix</keyword>
<feature type="transmembrane region" description="Helical" evidence="1">
    <location>
        <begin position="6"/>
        <end position="27"/>
    </location>
</feature>
<evidence type="ECO:0000313" key="3">
    <source>
        <dbReference type="Proteomes" id="UP000266441"/>
    </source>
</evidence>
<reference evidence="2 3" key="1">
    <citation type="journal article" date="2015" name="Int. J. Syst. Evol. Microbiol.">
        <title>Mariniphaga sediminis sp. nov., isolated from coastal sediment.</title>
        <authorList>
            <person name="Wang F.Q."/>
            <person name="Shen Q.Y."/>
            <person name="Chen G.J."/>
            <person name="Du Z.J."/>
        </authorList>
    </citation>
    <scope>NUCLEOTIDE SEQUENCE [LARGE SCALE GENOMIC DNA]</scope>
    <source>
        <strain evidence="2 3">SY21</strain>
    </source>
</reference>
<evidence type="ECO:0000313" key="2">
    <source>
        <dbReference type="EMBL" id="RIH66181.1"/>
    </source>
</evidence>
<organism evidence="2 3">
    <name type="scientific">Mariniphaga sediminis</name>
    <dbReference type="NCBI Taxonomy" id="1628158"/>
    <lineage>
        <taxon>Bacteria</taxon>
        <taxon>Pseudomonadati</taxon>
        <taxon>Bacteroidota</taxon>
        <taxon>Bacteroidia</taxon>
        <taxon>Marinilabiliales</taxon>
        <taxon>Prolixibacteraceae</taxon>
        <taxon>Mariniphaga</taxon>
    </lineage>
</organism>
<dbReference type="EMBL" id="QWET01000003">
    <property type="protein sequence ID" value="RIH66181.1"/>
    <property type="molecule type" value="Genomic_DNA"/>
</dbReference>
<protein>
    <recommendedName>
        <fullName evidence="4">DUF3784 domain-containing protein</fullName>
    </recommendedName>
</protein>
<keyword evidence="3" id="KW-1185">Reference proteome</keyword>
<evidence type="ECO:0008006" key="4">
    <source>
        <dbReference type="Google" id="ProtNLM"/>
    </source>
</evidence>
<sequence length="111" mass="12652">MDYNELGLISNIIGSFMLFVFGSPFKFTKEYGIIYKSPTSNEKLVEKITKILSSLGMALVFIGFGLQYYHHNKTYILGQVNNTQPLIVANYILTLFLLVLVIIVLIRKNEI</sequence>
<proteinExistence type="predicted"/>
<dbReference type="RefSeq" id="WP_119348768.1">
    <property type="nucleotide sequence ID" value="NZ_QWET01000003.1"/>
</dbReference>
<evidence type="ECO:0000256" key="1">
    <source>
        <dbReference type="SAM" id="Phobius"/>
    </source>
</evidence>
<dbReference type="AlphaFoldDB" id="A0A399D616"/>
<gene>
    <name evidence="2" type="ORF">D1164_04525</name>
</gene>
<comment type="caution">
    <text evidence="2">The sequence shown here is derived from an EMBL/GenBank/DDBJ whole genome shotgun (WGS) entry which is preliminary data.</text>
</comment>
<feature type="transmembrane region" description="Helical" evidence="1">
    <location>
        <begin position="88"/>
        <end position="106"/>
    </location>
</feature>
<feature type="transmembrane region" description="Helical" evidence="1">
    <location>
        <begin position="48"/>
        <end position="68"/>
    </location>
</feature>